<dbReference type="EMBL" id="AP013068">
    <property type="protein sequence ID" value="BAN49314.1"/>
    <property type="molecule type" value="Genomic_DNA"/>
</dbReference>
<proteinExistence type="predicted"/>
<keyword evidence="3" id="KW-1185">Reference proteome</keyword>
<evidence type="ECO:0000313" key="2">
    <source>
        <dbReference type="EMBL" id="BAN49314.1"/>
    </source>
</evidence>
<reference evidence="2 3" key="1">
    <citation type="journal article" date="2013" name="Genome Announc.">
        <title>Complete Genome Sequence of the Carbazole Degrader Pseudomonas resinovorans Strain CA10 (NBRC 106553).</title>
        <authorList>
            <person name="Shintani M."/>
            <person name="Hosoyama A."/>
            <person name="Ohji S."/>
            <person name="Tsuchikane K."/>
            <person name="Takarada H."/>
            <person name="Yamazoe A."/>
            <person name="Fujita N."/>
            <person name="Nojiri H."/>
        </authorList>
    </citation>
    <scope>NUCLEOTIDE SEQUENCE [LARGE SCALE GENOMIC DNA]</scope>
    <source>
        <strain evidence="2 3">NBRC 106553</strain>
    </source>
</reference>
<dbReference type="AlphaFoldDB" id="S6BJD5"/>
<protein>
    <recommendedName>
        <fullName evidence="1">TraD/TraG TraM recognition site domain-containing protein</fullName>
    </recommendedName>
</protein>
<feature type="domain" description="TraD/TraG TraM recognition site" evidence="1">
    <location>
        <begin position="2"/>
        <end position="54"/>
    </location>
</feature>
<gene>
    <name evidence="2" type="ORF">PCA10_35820</name>
</gene>
<organism evidence="2 3">
    <name type="scientific">Metapseudomonas resinovorans NBRC 106553</name>
    <dbReference type="NCBI Taxonomy" id="1245471"/>
    <lineage>
        <taxon>Bacteria</taxon>
        <taxon>Pseudomonadati</taxon>
        <taxon>Pseudomonadota</taxon>
        <taxon>Gammaproteobacteria</taxon>
        <taxon>Pseudomonadales</taxon>
        <taxon>Pseudomonadaceae</taxon>
        <taxon>Metapseudomonas</taxon>
    </lineage>
</organism>
<dbReference type="eggNOG" id="COG3505">
    <property type="taxonomic scope" value="Bacteria"/>
</dbReference>
<dbReference type="STRING" id="1245471.PCA10_35820"/>
<dbReference type="InterPro" id="IPR027417">
    <property type="entry name" value="P-loop_NTPase"/>
</dbReference>
<evidence type="ECO:0000313" key="3">
    <source>
        <dbReference type="Proteomes" id="UP000015503"/>
    </source>
</evidence>
<accession>S6BJD5</accession>
<sequence>MRAFLISQSLNQIDKAYAQNHSILDNCQVRETFATNDERTAKRISETLDTVTELRAAQLCRSSPARSCGAQSTLRLIEVLQQYRPCCIPQSDRL</sequence>
<evidence type="ECO:0000259" key="1">
    <source>
        <dbReference type="Pfam" id="PF12696"/>
    </source>
</evidence>
<dbReference type="KEGG" id="pre:PCA10_35820"/>
<dbReference type="HOGENOM" id="CLU_2383926_0_0_6"/>
<name>S6BJD5_METRE</name>
<dbReference type="Proteomes" id="UP000015503">
    <property type="component" value="Chromosome"/>
</dbReference>
<dbReference type="Pfam" id="PF12696">
    <property type="entry name" value="TraG-D_C"/>
    <property type="match status" value="1"/>
</dbReference>
<dbReference type="Gene3D" id="3.40.50.300">
    <property type="entry name" value="P-loop containing nucleotide triphosphate hydrolases"/>
    <property type="match status" value="1"/>
</dbReference>
<dbReference type="InterPro" id="IPR032689">
    <property type="entry name" value="TraG-D_C"/>
</dbReference>